<reference evidence="4" key="1">
    <citation type="submission" date="2023-04" db="EMBL/GenBank/DDBJ databases">
        <authorList>
            <person name="Vijverberg K."/>
            <person name="Xiong W."/>
            <person name="Schranz E."/>
        </authorList>
    </citation>
    <scope>NUCLEOTIDE SEQUENCE</scope>
</reference>
<protein>
    <recommendedName>
        <fullName evidence="3">Plant bHLH transcription factor ACT-like domain-containing protein</fullName>
    </recommendedName>
</protein>
<dbReference type="GO" id="GO:0043565">
    <property type="term" value="F:sequence-specific DNA binding"/>
    <property type="evidence" value="ECO:0007669"/>
    <property type="project" value="TreeGrafter"/>
</dbReference>
<evidence type="ECO:0000313" key="4">
    <source>
        <dbReference type="EMBL" id="CAI9293051.1"/>
    </source>
</evidence>
<dbReference type="AlphaFoldDB" id="A0AA36EE29"/>
<dbReference type="GO" id="GO:0003700">
    <property type="term" value="F:DNA-binding transcription factor activity"/>
    <property type="evidence" value="ECO:0007669"/>
    <property type="project" value="TreeGrafter"/>
</dbReference>
<keyword evidence="5" id="KW-1185">Reference proteome</keyword>
<dbReference type="Pfam" id="PF22754">
    <property type="entry name" value="bHLH-TF_ACT-like_plant"/>
    <property type="match status" value="1"/>
</dbReference>
<name>A0AA36EE29_LACSI</name>
<evidence type="ECO:0000256" key="2">
    <source>
        <dbReference type="ARBA" id="ARBA00023242"/>
    </source>
</evidence>
<evidence type="ECO:0000259" key="3">
    <source>
        <dbReference type="Pfam" id="PF22754"/>
    </source>
</evidence>
<organism evidence="4 5">
    <name type="scientific">Lactuca saligna</name>
    <name type="common">Willowleaf lettuce</name>
    <dbReference type="NCBI Taxonomy" id="75948"/>
    <lineage>
        <taxon>Eukaryota</taxon>
        <taxon>Viridiplantae</taxon>
        <taxon>Streptophyta</taxon>
        <taxon>Embryophyta</taxon>
        <taxon>Tracheophyta</taxon>
        <taxon>Spermatophyta</taxon>
        <taxon>Magnoliopsida</taxon>
        <taxon>eudicotyledons</taxon>
        <taxon>Gunneridae</taxon>
        <taxon>Pentapetalae</taxon>
        <taxon>asterids</taxon>
        <taxon>campanulids</taxon>
        <taxon>Asterales</taxon>
        <taxon>Asteraceae</taxon>
        <taxon>Cichorioideae</taxon>
        <taxon>Cichorieae</taxon>
        <taxon>Lactucinae</taxon>
        <taxon>Lactuca</taxon>
    </lineage>
</organism>
<dbReference type="GO" id="GO:0005634">
    <property type="term" value="C:nucleus"/>
    <property type="evidence" value="ECO:0007669"/>
    <property type="project" value="UniProtKB-SubCell"/>
</dbReference>
<dbReference type="EMBL" id="OX465083">
    <property type="protein sequence ID" value="CAI9293051.1"/>
    <property type="molecule type" value="Genomic_DNA"/>
</dbReference>
<dbReference type="Proteomes" id="UP001177003">
    <property type="component" value="Chromosome 7"/>
</dbReference>
<dbReference type="InterPro" id="IPR054502">
    <property type="entry name" value="bHLH-TF_ACT-like_plant"/>
</dbReference>
<dbReference type="InterPro" id="IPR051358">
    <property type="entry name" value="TF_AMS/ICE1/BHLH6-like"/>
</dbReference>
<feature type="domain" description="Plant bHLH transcription factor ACT-like" evidence="3">
    <location>
        <begin position="109"/>
        <end position="168"/>
    </location>
</feature>
<dbReference type="PANTHER" id="PTHR31945">
    <property type="entry name" value="TRANSCRIPTION FACTOR SCREAM2-RELATED"/>
    <property type="match status" value="1"/>
</dbReference>
<sequence>MSASSSDSGSESDDEAQAALELQTLEMELSTRSSEAVAHFAGRNSVVVGLQGRIIQEEIMKLESQKLEYGVYDFDQDAKFMSTEKSKKKRIQQSLDTSDSRAFPIEIIELKVSYVGEKISLVSMKCRKRRDTMVKICEVFESLNLNVVIANITAFPETLFKTLFIQVCTRKHTLRWGVLDWKNEEEKECRDDSMDDIGEIPILLEWNHEFQFYWIGKTDSNSVGITDVDA</sequence>
<proteinExistence type="predicted"/>
<evidence type="ECO:0000256" key="1">
    <source>
        <dbReference type="ARBA" id="ARBA00004123"/>
    </source>
</evidence>
<keyword evidence="2" id="KW-0539">Nucleus</keyword>
<comment type="subcellular location">
    <subcellularLocation>
        <location evidence="1">Nucleus</location>
    </subcellularLocation>
</comment>
<accession>A0AA36EE29</accession>
<dbReference type="PANTHER" id="PTHR31945:SF26">
    <property type="entry name" value="TRANSCRIPTION FACTOR BHLH35"/>
    <property type="match status" value="1"/>
</dbReference>
<gene>
    <name evidence="4" type="ORF">LSALG_LOCUS32083</name>
</gene>
<evidence type="ECO:0000313" key="5">
    <source>
        <dbReference type="Proteomes" id="UP001177003"/>
    </source>
</evidence>